<feature type="transmembrane region" description="Helical" evidence="7">
    <location>
        <begin position="91"/>
        <end position="113"/>
    </location>
</feature>
<evidence type="ECO:0000256" key="3">
    <source>
        <dbReference type="ARBA" id="ARBA00022475"/>
    </source>
</evidence>
<proteinExistence type="inferred from homology"/>
<name>A0A3G1KXC3_FORW1</name>
<sequence length="301" mass="32645">MAKLVYELQILLDLVMIQIRQILPYWLAGTLLGSILSVYASKSITQLAARIKSQRYSFIQALLAAMLGVASPVCMYGTLPVGVLGKEKVPQYILATFMISSILLNPNLFLISFALGMPLALLRLFFSVAGGMLAGALVFVFFQGKDFFDLKSFADDTGAGKNTGKKSFLKDLGKSMRITAPYLMIGIVLTALFDRYFPQQAMDALFLQNKGLSVLFMASAGVPVYLCGGGTIPLLRAWLEAGMSPGSAVAFMVSGPSTKLTNLSAVKSILGTRHFVFYIAYNLLFAVFAGLATEFVFNFLP</sequence>
<feature type="transmembrane region" description="Helical" evidence="7">
    <location>
        <begin position="120"/>
        <end position="142"/>
    </location>
</feature>
<keyword evidence="3" id="KW-1003">Cell membrane</keyword>
<dbReference type="InterPro" id="IPR052923">
    <property type="entry name" value="UPF0718"/>
</dbReference>
<evidence type="ECO:0000256" key="4">
    <source>
        <dbReference type="ARBA" id="ARBA00022692"/>
    </source>
</evidence>
<comment type="subcellular location">
    <subcellularLocation>
        <location evidence="1">Cell membrane</location>
        <topology evidence="1">Multi-pass membrane protein</topology>
    </subcellularLocation>
</comment>
<keyword evidence="5 7" id="KW-1133">Transmembrane helix</keyword>
<organism evidence="8 9">
    <name type="scientific">Formimonas warabiya</name>
    <dbReference type="NCBI Taxonomy" id="1761012"/>
    <lineage>
        <taxon>Bacteria</taxon>
        <taxon>Bacillati</taxon>
        <taxon>Bacillota</taxon>
        <taxon>Clostridia</taxon>
        <taxon>Eubacteriales</taxon>
        <taxon>Peptococcaceae</taxon>
        <taxon>Candidatus Formimonas</taxon>
    </lineage>
</organism>
<evidence type="ECO:0008006" key="10">
    <source>
        <dbReference type="Google" id="ProtNLM"/>
    </source>
</evidence>
<evidence type="ECO:0000256" key="6">
    <source>
        <dbReference type="ARBA" id="ARBA00023136"/>
    </source>
</evidence>
<keyword evidence="9" id="KW-1185">Reference proteome</keyword>
<evidence type="ECO:0000256" key="5">
    <source>
        <dbReference type="ARBA" id="ARBA00022989"/>
    </source>
</evidence>
<evidence type="ECO:0000256" key="7">
    <source>
        <dbReference type="SAM" id="Phobius"/>
    </source>
</evidence>
<evidence type="ECO:0000256" key="1">
    <source>
        <dbReference type="ARBA" id="ARBA00004651"/>
    </source>
</evidence>
<dbReference type="OrthoDB" id="9810876at2"/>
<feature type="transmembrane region" description="Helical" evidence="7">
    <location>
        <begin position="61"/>
        <end position="79"/>
    </location>
</feature>
<dbReference type="Proteomes" id="UP000323521">
    <property type="component" value="Chromosome"/>
</dbReference>
<feature type="transmembrane region" description="Helical" evidence="7">
    <location>
        <begin position="175"/>
        <end position="193"/>
    </location>
</feature>
<feature type="transmembrane region" description="Helical" evidence="7">
    <location>
        <begin position="275"/>
        <end position="300"/>
    </location>
</feature>
<keyword evidence="4 7" id="KW-0812">Transmembrane</keyword>
<dbReference type="KEGG" id="fwa:DCMF_20680"/>
<protein>
    <recommendedName>
        <fullName evidence="10">Permease</fullName>
    </recommendedName>
</protein>
<feature type="transmembrane region" description="Helical" evidence="7">
    <location>
        <begin position="22"/>
        <end position="40"/>
    </location>
</feature>
<dbReference type="EMBL" id="CP017634">
    <property type="protein sequence ID" value="ATW26855.1"/>
    <property type="molecule type" value="Genomic_DNA"/>
</dbReference>
<feature type="transmembrane region" description="Helical" evidence="7">
    <location>
        <begin position="214"/>
        <end position="235"/>
    </location>
</feature>
<evidence type="ECO:0000256" key="2">
    <source>
        <dbReference type="ARBA" id="ARBA00006386"/>
    </source>
</evidence>
<dbReference type="AlphaFoldDB" id="A0A3G1KXC3"/>
<evidence type="ECO:0000313" key="8">
    <source>
        <dbReference type="EMBL" id="ATW26855.1"/>
    </source>
</evidence>
<evidence type="ECO:0000313" key="9">
    <source>
        <dbReference type="Proteomes" id="UP000323521"/>
    </source>
</evidence>
<gene>
    <name evidence="8" type="ORF">DCMF_20680</name>
</gene>
<dbReference type="GO" id="GO:0005886">
    <property type="term" value="C:plasma membrane"/>
    <property type="evidence" value="ECO:0007669"/>
    <property type="project" value="UniProtKB-SubCell"/>
</dbReference>
<dbReference type="PANTHER" id="PTHR34184">
    <property type="entry name" value="UPF0718 PROTEIN YCGR"/>
    <property type="match status" value="1"/>
</dbReference>
<dbReference type="PANTHER" id="PTHR34184:SF4">
    <property type="entry name" value="UPF0718 PROTEIN YCGR"/>
    <property type="match status" value="1"/>
</dbReference>
<keyword evidence="6 7" id="KW-0472">Membrane</keyword>
<dbReference type="Pfam" id="PF03773">
    <property type="entry name" value="ArsP_1"/>
    <property type="match status" value="1"/>
</dbReference>
<dbReference type="RefSeq" id="WP_148136182.1">
    <property type="nucleotide sequence ID" value="NZ_CP017634.1"/>
</dbReference>
<reference evidence="8 9" key="1">
    <citation type="submission" date="2016-10" db="EMBL/GenBank/DDBJ databases">
        <title>Complete Genome Sequence of Peptococcaceae strain DCMF.</title>
        <authorList>
            <person name="Edwards R.J."/>
            <person name="Holland S.I."/>
            <person name="Deshpande N.P."/>
            <person name="Wong Y.K."/>
            <person name="Ertan H."/>
            <person name="Manefield M."/>
            <person name="Russell T.L."/>
            <person name="Lee M.J."/>
        </authorList>
    </citation>
    <scope>NUCLEOTIDE SEQUENCE [LARGE SCALE GENOMIC DNA]</scope>
    <source>
        <strain evidence="8 9">DCMF</strain>
    </source>
</reference>
<dbReference type="InterPro" id="IPR005524">
    <property type="entry name" value="DUF318"/>
</dbReference>
<comment type="similarity">
    <text evidence="2">Belongs to the UPF0718 family.</text>
</comment>
<accession>A0A3G1KXC3</accession>